<feature type="transmembrane region" description="Helical" evidence="1">
    <location>
        <begin position="71"/>
        <end position="89"/>
    </location>
</feature>
<keyword evidence="1" id="KW-1133">Transmembrane helix</keyword>
<keyword evidence="1" id="KW-0812">Transmembrane</keyword>
<dbReference type="EMBL" id="FQVU01000006">
    <property type="protein sequence ID" value="SHH42764.1"/>
    <property type="molecule type" value="Genomic_DNA"/>
</dbReference>
<protein>
    <submittedName>
        <fullName evidence="2">Uncharacterized protein</fullName>
    </submittedName>
</protein>
<dbReference type="STRING" id="1206085.SAMN05443575_3842"/>
<organism evidence="2 3">
    <name type="scientific">Jatrophihabitans endophyticus</name>
    <dbReference type="NCBI Taxonomy" id="1206085"/>
    <lineage>
        <taxon>Bacteria</taxon>
        <taxon>Bacillati</taxon>
        <taxon>Actinomycetota</taxon>
        <taxon>Actinomycetes</taxon>
        <taxon>Jatrophihabitantales</taxon>
        <taxon>Jatrophihabitantaceae</taxon>
        <taxon>Jatrophihabitans</taxon>
    </lineage>
</organism>
<evidence type="ECO:0000313" key="2">
    <source>
        <dbReference type="EMBL" id="SHH42764.1"/>
    </source>
</evidence>
<accession>A0A1M5SW82</accession>
<sequence length="161" mass="16356">MLSTGTQAGWATVGLPGGVTAPGAARRPAHLLLTVAVVLVATVVAYLGVLGWDQHKTVGPDGFEHGPYEPWQVVAVGAVIAAVAVWCGLRRAVWTGTVTATVVLTVCWSVDAASGGDADGLWPIGAFLVACGTFGGFFAVAVVARSARRGRAGEARPFTTG</sequence>
<evidence type="ECO:0000256" key="1">
    <source>
        <dbReference type="SAM" id="Phobius"/>
    </source>
</evidence>
<feature type="transmembrane region" description="Helical" evidence="1">
    <location>
        <begin position="31"/>
        <end position="51"/>
    </location>
</feature>
<evidence type="ECO:0000313" key="3">
    <source>
        <dbReference type="Proteomes" id="UP000186132"/>
    </source>
</evidence>
<feature type="transmembrane region" description="Helical" evidence="1">
    <location>
        <begin position="96"/>
        <end position="115"/>
    </location>
</feature>
<name>A0A1M5SW82_9ACTN</name>
<keyword evidence="3" id="KW-1185">Reference proteome</keyword>
<dbReference type="AlphaFoldDB" id="A0A1M5SW82"/>
<keyword evidence="1" id="KW-0472">Membrane</keyword>
<reference evidence="2 3" key="1">
    <citation type="submission" date="2016-11" db="EMBL/GenBank/DDBJ databases">
        <authorList>
            <person name="Jaros S."/>
            <person name="Januszkiewicz K."/>
            <person name="Wedrychowicz H."/>
        </authorList>
    </citation>
    <scope>NUCLEOTIDE SEQUENCE [LARGE SCALE GENOMIC DNA]</scope>
    <source>
        <strain evidence="2 3">DSM 45627</strain>
    </source>
</reference>
<dbReference type="Proteomes" id="UP000186132">
    <property type="component" value="Unassembled WGS sequence"/>
</dbReference>
<feature type="transmembrane region" description="Helical" evidence="1">
    <location>
        <begin position="121"/>
        <end position="144"/>
    </location>
</feature>
<gene>
    <name evidence="2" type="ORF">SAMN05443575_3842</name>
</gene>
<proteinExistence type="predicted"/>